<dbReference type="RefSeq" id="XP_066831944.1">
    <property type="nucleotide sequence ID" value="XM_066975291.1"/>
</dbReference>
<evidence type="ECO:0000256" key="6">
    <source>
        <dbReference type="SAM" id="MobiDB-lite"/>
    </source>
</evidence>
<feature type="compositionally biased region" description="Basic residues" evidence="6">
    <location>
        <begin position="873"/>
        <end position="890"/>
    </location>
</feature>
<evidence type="ECO:0000256" key="5">
    <source>
        <dbReference type="SAM" id="Coils"/>
    </source>
</evidence>
<proteinExistence type="predicted"/>
<feature type="compositionally biased region" description="Polar residues" evidence="6">
    <location>
        <begin position="440"/>
        <end position="464"/>
    </location>
</feature>
<dbReference type="SUPFAM" id="SSF48350">
    <property type="entry name" value="GTPase activation domain, GAP"/>
    <property type="match status" value="1"/>
</dbReference>
<feature type="region of interest" description="Disordered" evidence="6">
    <location>
        <begin position="1"/>
        <end position="39"/>
    </location>
</feature>
<evidence type="ECO:0000256" key="3">
    <source>
        <dbReference type="ARBA" id="ARBA00022833"/>
    </source>
</evidence>
<dbReference type="InterPro" id="IPR008936">
    <property type="entry name" value="Rho_GTPase_activation_prot"/>
</dbReference>
<feature type="compositionally biased region" description="Polar residues" evidence="6">
    <location>
        <begin position="1"/>
        <end position="15"/>
    </location>
</feature>
<feature type="compositionally biased region" description="Polar residues" evidence="6">
    <location>
        <begin position="711"/>
        <end position="737"/>
    </location>
</feature>
<dbReference type="Gene3D" id="2.10.110.10">
    <property type="entry name" value="Cysteine Rich Protein"/>
    <property type="match status" value="2"/>
</dbReference>
<organism evidence="9 10">
    <name type="scientific">Lodderomyces beijingensis</name>
    <dbReference type="NCBI Taxonomy" id="1775926"/>
    <lineage>
        <taxon>Eukaryota</taxon>
        <taxon>Fungi</taxon>
        <taxon>Dikarya</taxon>
        <taxon>Ascomycota</taxon>
        <taxon>Saccharomycotina</taxon>
        <taxon>Pichiomycetes</taxon>
        <taxon>Debaryomycetaceae</taxon>
        <taxon>Candida/Lodderomyces clade</taxon>
        <taxon>Lodderomyces</taxon>
    </lineage>
</organism>
<feature type="compositionally biased region" description="Basic and acidic residues" evidence="6">
    <location>
        <begin position="584"/>
        <end position="604"/>
    </location>
</feature>
<feature type="compositionally biased region" description="Basic residues" evidence="6">
    <location>
        <begin position="913"/>
        <end position="922"/>
    </location>
</feature>
<dbReference type="CDD" id="cd09395">
    <property type="entry name" value="LIM2_Rga"/>
    <property type="match status" value="1"/>
</dbReference>
<dbReference type="PANTHER" id="PTHR23176:SF128">
    <property type="entry name" value="RHO GTPASE-ACTIVATING PROTEIN RGD1"/>
    <property type="match status" value="1"/>
</dbReference>
<accession>A0ABP0ZRN5</accession>
<dbReference type="GeneID" id="92210202"/>
<feature type="region of interest" description="Disordered" evidence="6">
    <location>
        <begin position="246"/>
        <end position="266"/>
    </location>
</feature>
<keyword evidence="2 4" id="KW-0479">Metal-binding</keyword>
<dbReference type="InterPro" id="IPR050729">
    <property type="entry name" value="Rho-GAP"/>
</dbReference>
<keyword evidence="10" id="KW-1185">Reference proteome</keyword>
<evidence type="ECO:0000256" key="1">
    <source>
        <dbReference type="ARBA" id="ARBA00022468"/>
    </source>
</evidence>
<dbReference type="PANTHER" id="PTHR23176">
    <property type="entry name" value="RHO/RAC/CDC GTPASE-ACTIVATING PROTEIN"/>
    <property type="match status" value="1"/>
</dbReference>
<dbReference type="PROSITE" id="PS50238">
    <property type="entry name" value="RHOGAP"/>
    <property type="match status" value="1"/>
</dbReference>
<feature type="compositionally biased region" description="Low complexity" evidence="6">
    <location>
        <begin position="639"/>
        <end position="648"/>
    </location>
</feature>
<dbReference type="CDD" id="cd09394">
    <property type="entry name" value="LIM1_Rga"/>
    <property type="match status" value="1"/>
</dbReference>
<evidence type="ECO:0000256" key="2">
    <source>
        <dbReference type="ARBA" id="ARBA00022723"/>
    </source>
</evidence>
<feature type="region of interest" description="Disordered" evidence="6">
    <location>
        <begin position="182"/>
        <end position="213"/>
    </location>
</feature>
<dbReference type="InterPro" id="IPR000198">
    <property type="entry name" value="RhoGAP_dom"/>
</dbReference>
<feature type="compositionally biased region" description="Polar residues" evidence="6">
    <location>
        <begin position="929"/>
        <end position="951"/>
    </location>
</feature>
<feature type="domain" description="LIM zinc-binding" evidence="7">
    <location>
        <begin position="44"/>
        <end position="106"/>
    </location>
</feature>
<feature type="region of interest" description="Disordered" evidence="6">
    <location>
        <begin position="440"/>
        <end position="491"/>
    </location>
</feature>
<feature type="compositionally biased region" description="Low complexity" evidence="6">
    <location>
        <begin position="190"/>
        <end position="202"/>
    </location>
</feature>
<dbReference type="Pfam" id="PF00620">
    <property type="entry name" value="RhoGAP"/>
    <property type="match status" value="1"/>
</dbReference>
<dbReference type="EMBL" id="OZ022410">
    <property type="protein sequence ID" value="CAK9441137.1"/>
    <property type="molecule type" value="Genomic_DNA"/>
</dbReference>
<evidence type="ECO:0000313" key="9">
    <source>
        <dbReference type="EMBL" id="CAK9441137.1"/>
    </source>
</evidence>
<feature type="region of interest" description="Disordered" evidence="6">
    <location>
        <begin position="873"/>
        <end position="892"/>
    </location>
</feature>
<evidence type="ECO:0000313" key="10">
    <source>
        <dbReference type="Proteomes" id="UP001497383"/>
    </source>
</evidence>
<feature type="region of interest" description="Disordered" evidence="6">
    <location>
        <begin position="627"/>
        <end position="737"/>
    </location>
</feature>
<feature type="region of interest" description="Disordered" evidence="6">
    <location>
        <begin position="899"/>
        <end position="958"/>
    </location>
</feature>
<keyword evidence="5" id="KW-0175">Coiled coil</keyword>
<evidence type="ECO:0000259" key="7">
    <source>
        <dbReference type="PROSITE" id="PS50023"/>
    </source>
</evidence>
<keyword evidence="1" id="KW-0343">GTPase activation</keyword>
<feature type="region of interest" description="Disordered" evidence="6">
    <location>
        <begin position="313"/>
        <end position="363"/>
    </location>
</feature>
<dbReference type="SMART" id="SM00324">
    <property type="entry name" value="RhoGAP"/>
    <property type="match status" value="1"/>
</dbReference>
<gene>
    <name evidence="9" type="ORF">LODBEIA_P50060</name>
</gene>
<evidence type="ECO:0000256" key="4">
    <source>
        <dbReference type="PROSITE-ProRule" id="PRU00125"/>
    </source>
</evidence>
<dbReference type="Proteomes" id="UP001497383">
    <property type="component" value="Chromosome 6"/>
</dbReference>
<dbReference type="PROSITE" id="PS00478">
    <property type="entry name" value="LIM_DOMAIN_1"/>
    <property type="match status" value="1"/>
</dbReference>
<evidence type="ECO:0000259" key="8">
    <source>
        <dbReference type="PROSITE" id="PS50238"/>
    </source>
</evidence>
<dbReference type="PROSITE" id="PS50023">
    <property type="entry name" value="LIM_DOMAIN_2"/>
    <property type="match status" value="1"/>
</dbReference>
<reference evidence="9 10" key="1">
    <citation type="submission" date="2024-03" db="EMBL/GenBank/DDBJ databases">
        <authorList>
            <person name="Brejova B."/>
        </authorList>
    </citation>
    <scope>NUCLEOTIDE SEQUENCE [LARGE SCALE GENOMIC DNA]</scope>
    <source>
        <strain evidence="9 10">CBS 14171</strain>
    </source>
</reference>
<feature type="coiled-coil region" evidence="5">
    <location>
        <begin position="757"/>
        <end position="833"/>
    </location>
</feature>
<feature type="compositionally biased region" description="Pro residues" evidence="6">
    <location>
        <begin position="533"/>
        <end position="542"/>
    </location>
</feature>
<name>A0ABP0ZRN5_9ASCO</name>
<evidence type="ECO:0008006" key="11">
    <source>
        <dbReference type="Google" id="ProtNLM"/>
    </source>
</evidence>
<protein>
    <recommendedName>
        <fullName evidence="11">RhoGAP-domain-containing protein</fullName>
    </recommendedName>
</protein>
<dbReference type="SMART" id="SM00132">
    <property type="entry name" value="LIM"/>
    <property type="match status" value="2"/>
</dbReference>
<dbReference type="Gene3D" id="1.10.555.10">
    <property type="entry name" value="Rho GTPase activation protein"/>
    <property type="match status" value="1"/>
</dbReference>
<dbReference type="Pfam" id="PF00412">
    <property type="entry name" value="LIM"/>
    <property type="match status" value="1"/>
</dbReference>
<feature type="region of interest" description="Disordered" evidence="6">
    <location>
        <begin position="514"/>
        <end position="604"/>
    </location>
</feature>
<feature type="domain" description="Rho-GAP" evidence="8">
    <location>
        <begin position="1005"/>
        <end position="1202"/>
    </location>
</feature>
<feature type="compositionally biased region" description="Polar residues" evidence="6">
    <location>
        <begin position="329"/>
        <end position="363"/>
    </location>
</feature>
<sequence>MSSAIKKSSSNTNLHDQIHDDYLNPSPSPHTSANHTPELNREREICKKCNNLINEGHAYELGEDRWHIDCFNCSKCDTSLGCNSNFLVLGNGNLICSNCSYNCKQCGRKIDDLAILTGDQAYCSNCFKCRSCKNKIEDLRYARTSKGLFCMDCHEKLMAKKKKYDAKKKQLALLQQKQHLLEREQEQEQKSQQSHSQSQSQSQDEKRVSAASSRNSLLQSYMFNNRSGSSTSFYGQENNSLSSLASHKNKTLPKPPPEDESTIVSPAKSQYYTPHSNVYSQETLLKQSPLANYTTEPPRNKIQPAENDFSIEEVHDSSDSDSSGDGSKRNGTSLRNKSSATRSVNHFSTPTISNENPTSSASEELTDLEKTIYLDIGTTPSEKEISQLRPAAAFPGPNNINLQTPQQKQHSMHSLENKSKNLLILSPNQYHDNEFHNATMKTPSESSPNTLMNLTPNHRQSGSNLHPHGSNDENSRSAMNSPFAKGNRQARVVETIDDITNDDMDRSDILPQVICTPQQEPRPRSGTGISLSSPPPKLPLPSTPSKKNPSSRSKFDESMAHGLGLEGVTYEVPEAGKPPMRNRPSRERVDTVDRLEKHRSDEAHVTPVQAGTLNRMIGNVTPAVTNLEGQHQHQHQHQNQHQNQSQSQPHDVDTPPKEAQLSRKSSVLRTLKHKRTKSGNTSSKFAFFKSPKDEASSPRQSSHTRHISEGSVMSNSGNYSALNSTSNRSPISHMRSTSDSTAMYGEVDHYAFLKPEVQKLLAERNILDQDVKKLKNEKLRLVDELKSLQHSVASESSTYETLIEQIKELKADRSHLTDENQELTAQNRVLESRISERSSSLDTDSFDMSTIANNNSFSSASPMRDLRSEHLHFPQHHQHHQQHHHQHHQQFLHNGHNLQNSAQSEEEQPQKATKLKFWRRGKVGAPQVVATSQGENPNSASRLPNSLSSNALRVPANGNNNGAAGNVYGNGKFTKSVSTNILDSFLGGDSNGSAASTPGSSLFNSTIQQRAGFEKTSVPFIISRCLKEVEDRGLDYEGIYRVSGGSSAIVAIENAFANLNPSNQSDEKQFNKVEDLVTNGDIHAVTSALKRYLRKLPDPIVPYVMYDEFIRIGQSPEDMRVKELVYLVKRLPPANHCALSQLCLHLHKVNDLNHLNRMGYKNLSVVFAPTLARDRSGEREMTDMGLRNDVTELLLRESERIFT</sequence>
<keyword evidence="4" id="KW-0440">LIM domain</keyword>
<keyword evidence="3 4" id="KW-0862">Zinc</keyword>
<dbReference type="CDD" id="cd00159">
    <property type="entry name" value="RhoGAP"/>
    <property type="match status" value="1"/>
</dbReference>
<dbReference type="InterPro" id="IPR001781">
    <property type="entry name" value="Znf_LIM"/>
</dbReference>